<dbReference type="AlphaFoldDB" id="A0A4V6A4F9"/>
<dbReference type="EMBL" id="AZBU02000003">
    <property type="protein sequence ID" value="TKR86825.1"/>
    <property type="molecule type" value="Genomic_DNA"/>
</dbReference>
<reference evidence="1 2" key="2">
    <citation type="journal article" date="2019" name="G3 (Bethesda)">
        <title>Hybrid Assembly of the Genome of the Entomopathogenic Nematode Steinernema carpocapsae Identifies the X-Chromosome.</title>
        <authorList>
            <person name="Serra L."/>
            <person name="Macchietto M."/>
            <person name="Macias-Munoz A."/>
            <person name="McGill C.J."/>
            <person name="Rodriguez I.M."/>
            <person name="Rodriguez B."/>
            <person name="Murad R."/>
            <person name="Mortazavi A."/>
        </authorList>
    </citation>
    <scope>NUCLEOTIDE SEQUENCE [LARGE SCALE GENOMIC DNA]</scope>
    <source>
        <strain evidence="1 2">ALL</strain>
    </source>
</reference>
<accession>A0A4V6A4F9</accession>
<sequence>MLCCSELSKSFEPDLAIPDNFWPEHVNRIFVFFVEKNSWKYLKALLKTSCLGCGRIMFWGYISTRKMQGTLCRQETWDWGQ</sequence>
<evidence type="ECO:0000313" key="1">
    <source>
        <dbReference type="EMBL" id="TKR86825.1"/>
    </source>
</evidence>
<protein>
    <submittedName>
        <fullName evidence="1">Uncharacterized protein</fullName>
    </submittedName>
</protein>
<proteinExistence type="predicted"/>
<evidence type="ECO:0000313" key="2">
    <source>
        <dbReference type="Proteomes" id="UP000298663"/>
    </source>
</evidence>
<keyword evidence="2" id="KW-1185">Reference proteome</keyword>
<name>A0A4V6A4F9_STECR</name>
<dbReference type="Proteomes" id="UP000298663">
    <property type="component" value="Unassembled WGS sequence"/>
</dbReference>
<organism evidence="1 2">
    <name type="scientific">Steinernema carpocapsae</name>
    <name type="common">Entomopathogenic nematode</name>
    <dbReference type="NCBI Taxonomy" id="34508"/>
    <lineage>
        <taxon>Eukaryota</taxon>
        <taxon>Metazoa</taxon>
        <taxon>Ecdysozoa</taxon>
        <taxon>Nematoda</taxon>
        <taxon>Chromadorea</taxon>
        <taxon>Rhabditida</taxon>
        <taxon>Tylenchina</taxon>
        <taxon>Panagrolaimomorpha</taxon>
        <taxon>Strongyloidoidea</taxon>
        <taxon>Steinernematidae</taxon>
        <taxon>Steinernema</taxon>
    </lineage>
</organism>
<comment type="caution">
    <text evidence="1">The sequence shown here is derived from an EMBL/GenBank/DDBJ whole genome shotgun (WGS) entry which is preliminary data.</text>
</comment>
<gene>
    <name evidence="1" type="ORF">L596_011339</name>
</gene>
<reference evidence="1 2" key="1">
    <citation type="journal article" date="2015" name="Genome Biol.">
        <title>Comparative genomics of Steinernema reveals deeply conserved gene regulatory networks.</title>
        <authorList>
            <person name="Dillman A.R."/>
            <person name="Macchietto M."/>
            <person name="Porter C.F."/>
            <person name="Rogers A."/>
            <person name="Williams B."/>
            <person name="Antoshechkin I."/>
            <person name="Lee M.M."/>
            <person name="Goodwin Z."/>
            <person name="Lu X."/>
            <person name="Lewis E.E."/>
            <person name="Goodrich-Blair H."/>
            <person name="Stock S.P."/>
            <person name="Adams B.J."/>
            <person name="Sternberg P.W."/>
            <person name="Mortazavi A."/>
        </authorList>
    </citation>
    <scope>NUCLEOTIDE SEQUENCE [LARGE SCALE GENOMIC DNA]</scope>
    <source>
        <strain evidence="1 2">ALL</strain>
    </source>
</reference>